<accession>A0A2D4JZW1</accession>
<proteinExistence type="predicted"/>
<evidence type="ECO:0000313" key="1">
    <source>
        <dbReference type="EMBL" id="LAB01980.1"/>
    </source>
</evidence>
<name>A0A2D4JZW1_9SAUR</name>
<reference evidence="1" key="1">
    <citation type="submission" date="2017-07" db="EMBL/GenBank/DDBJ databases">
        <authorList>
            <person name="Mikheyev A."/>
            <person name="Grau M."/>
        </authorList>
    </citation>
    <scope>NUCLEOTIDE SEQUENCE</scope>
    <source>
        <tissue evidence="1">Venom_gland</tissue>
    </source>
</reference>
<dbReference type="AlphaFoldDB" id="A0A2D4JZW1"/>
<organism evidence="1">
    <name type="scientific">Micrurus paraensis</name>
    <dbReference type="NCBI Taxonomy" id="1970185"/>
    <lineage>
        <taxon>Eukaryota</taxon>
        <taxon>Metazoa</taxon>
        <taxon>Chordata</taxon>
        <taxon>Craniata</taxon>
        <taxon>Vertebrata</taxon>
        <taxon>Euteleostomi</taxon>
        <taxon>Lepidosauria</taxon>
        <taxon>Squamata</taxon>
        <taxon>Bifurcata</taxon>
        <taxon>Unidentata</taxon>
        <taxon>Episquamata</taxon>
        <taxon>Toxicofera</taxon>
        <taxon>Serpentes</taxon>
        <taxon>Colubroidea</taxon>
        <taxon>Elapidae</taxon>
        <taxon>Elapinae</taxon>
        <taxon>Micrurus</taxon>
    </lineage>
</organism>
<reference evidence="1" key="2">
    <citation type="submission" date="2017-11" db="EMBL/GenBank/DDBJ databases">
        <title>Coralsnake Venomics: Analyses of Venom Gland Transcriptomes and Proteomes of Six Brazilian Taxa.</title>
        <authorList>
            <person name="Aird S.D."/>
            <person name="Jorge da Silva N."/>
            <person name="Qiu L."/>
            <person name="Villar-Briones A."/>
            <person name="Aparecida-Saddi V."/>
            <person name="Campos-Telles M.P."/>
            <person name="Grau M."/>
            <person name="Mikheyev A.S."/>
        </authorList>
    </citation>
    <scope>NUCLEOTIDE SEQUENCE</scope>
    <source>
        <tissue evidence="1">Venom_gland</tissue>
    </source>
</reference>
<sequence>MALEKFFVAHKALLAFAKHCITTLQSCDCDLGAWQSVHIYDQVIALRSYDWHLQSSLPAFLENQWESRQGRFASCCHSHLWKLAERAASQGKLNPFRKMQKRS</sequence>
<protein>
    <submittedName>
        <fullName evidence="1">Uncharacterized protein</fullName>
    </submittedName>
</protein>
<dbReference type="EMBL" id="IACL01022844">
    <property type="protein sequence ID" value="LAB01980.1"/>
    <property type="molecule type" value="Transcribed_RNA"/>
</dbReference>